<evidence type="ECO:0000256" key="2">
    <source>
        <dbReference type="ARBA" id="ARBA00022692"/>
    </source>
</evidence>
<keyword evidence="2 8" id="KW-0812">Transmembrane</keyword>
<dbReference type="KEGG" id="hir:HETIRDRAFT_171061"/>
<dbReference type="PANTHER" id="PTHR23063">
    <property type="entry name" value="PHOSPHOLIPID ACYLTRANSFERASE"/>
    <property type="match status" value="1"/>
</dbReference>
<dbReference type="STRING" id="747525.W4KFC4"/>
<feature type="transmembrane region" description="Helical" evidence="8">
    <location>
        <begin position="47"/>
        <end position="69"/>
    </location>
</feature>
<dbReference type="RefSeq" id="XP_009544214.1">
    <property type="nucleotide sequence ID" value="XM_009545919.1"/>
</dbReference>
<evidence type="ECO:0000313" key="9">
    <source>
        <dbReference type="EMBL" id="ETW84557.1"/>
    </source>
</evidence>
<organism evidence="9 10">
    <name type="scientific">Heterobasidion irregulare (strain TC 32-1)</name>
    <dbReference type="NCBI Taxonomy" id="747525"/>
    <lineage>
        <taxon>Eukaryota</taxon>
        <taxon>Fungi</taxon>
        <taxon>Dikarya</taxon>
        <taxon>Basidiomycota</taxon>
        <taxon>Agaricomycotina</taxon>
        <taxon>Agaricomycetes</taxon>
        <taxon>Russulales</taxon>
        <taxon>Bondarzewiaceae</taxon>
        <taxon>Heterobasidion</taxon>
        <taxon>Heterobasidion annosum species complex</taxon>
    </lineage>
</organism>
<keyword evidence="3 8" id="KW-1133">Transmembrane helix</keyword>
<keyword evidence="10" id="KW-1185">Reference proteome</keyword>
<dbReference type="PANTHER" id="PTHR23063:SF60">
    <property type="entry name" value="LYSOPHOSPHATIDIC ACID:OLEOYL-COA ACYLTRANSFERASE 1"/>
    <property type="match status" value="1"/>
</dbReference>
<sequence length="378" mass="41438">MEKYSAFRDPGTGIQPFLTPLPPSDSNIVLNITLPLRYLLGVLRTGIVVILASLYTVLVEGICSILLPIPPLYRAVTYVLTAILCRFALFILGFLWIPVETVTRKRGRVGKTEESWTPRAGDLIVSNWVSWIEILWLAFRFNPVFVLPVSSQITPLPASRESTPVMKTPGRRTGTGSAAIHSTSTRSANTPIPITGFRRVSLLSIICATGQVPLLDSAAKASSLEELRKTVDRPIVVFPECTTSNGRGLLRFAEIFTDRHVPIKGYKVFVMCIRYDPPTAFSPTPSHSIPTSSNPLPHLFELATALKPLTASVRLLSMSESPSSPSFLVNEVTSGDFGRDPLSSACGALIAQLGKLKRVGMGWEDKAAFLSFYHEKRK</sequence>
<evidence type="ECO:0008006" key="11">
    <source>
        <dbReference type="Google" id="ProtNLM"/>
    </source>
</evidence>
<gene>
    <name evidence="9" type="ORF">HETIRDRAFT_171061</name>
</gene>
<evidence type="ECO:0000256" key="5">
    <source>
        <dbReference type="ARBA" id="ARBA00023136"/>
    </source>
</evidence>
<evidence type="ECO:0000256" key="7">
    <source>
        <dbReference type="SAM" id="MobiDB-lite"/>
    </source>
</evidence>
<keyword evidence="1" id="KW-0808">Transferase</keyword>
<dbReference type="FunCoup" id="W4KFC4">
    <property type="interactions" value="48"/>
</dbReference>
<evidence type="ECO:0000256" key="3">
    <source>
        <dbReference type="ARBA" id="ARBA00022989"/>
    </source>
</evidence>
<protein>
    <recommendedName>
        <fullName evidence="11">Phospholipid/glycerol acyltransferase domain-containing protein</fullName>
    </recommendedName>
</protein>
<evidence type="ECO:0000256" key="6">
    <source>
        <dbReference type="ARBA" id="ARBA00023315"/>
    </source>
</evidence>
<dbReference type="Proteomes" id="UP000030671">
    <property type="component" value="Unassembled WGS sequence"/>
</dbReference>
<evidence type="ECO:0000256" key="1">
    <source>
        <dbReference type="ARBA" id="ARBA00022679"/>
    </source>
</evidence>
<keyword evidence="6" id="KW-0012">Acyltransferase</keyword>
<dbReference type="GO" id="GO:0006629">
    <property type="term" value="P:lipid metabolic process"/>
    <property type="evidence" value="ECO:0007669"/>
    <property type="project" value="UniProtKB-KW"/>
</dbReference>
<feature type="transmembrane region" description="Helical" evidence="8">
    <location>
        <begin position="75"/>
        <end position="99"/>
    </location>
</feature>
<dbReference type="HOGENOM" id="CLU_048121_2_0_1"/>
<evidence type="ECO:0000313" key="10">
    <source>
        <dbReference type="Proteomes" id="UP000030671"/>
    </source>
</evidence>
<keyword evidence="5 8" id="KW-0472">Membrane</keyword>
<evidence type="ECO:0000256" key="4">
    <source>
        <dbReference type="ARBA" id="ARBA00023098"/>
    </source>
</evidence>
<dbReference type="OrthoDB" id="272512at2759"/>
<accession>W4KFC4</accession>
<feature type="compositionally biased region" description="Polar residues" evidence="7">
    <location>
        <begin position="174"/>
        <end position="185"/>
    </location>
</feature>
<feature type="region of interest" description="Disordered" evidence="7">
    <location>
        <begin position="160"/>
        <end position="185"/>
    </location>
</feature>
<dbReference type="GeneID" id="20668317"/>
<keyword evidence="4" id="KW-0443">Lipid metabolism</keyword>
<dbReference type="AlphaFoldDB" id="W4KFC4"/>
<dbReference type="GO" id="GO:0016746">
    <property type="term" value="F:acyltransferase activity"/>
    <property type="evidence" value="ECO:0007669"/>
    <property type="project" value="UniProtKB-KW"/>
</dbReference>
<evidence type="ECO:0000256" key="8">
    <source>
        <dbReference type="SAM" id="Phobius"/>
    </source>
</evidence>
<proteinExistence type="predicted"/>
<dbReference type="eggNOG" id="ENOG502S38G">
    <property type="taxonomic scope" value="Eukaryota"/>
</dbReference>
<dbReference type="InParanoid" id="W4KFC4"/>
<name>W4KFC4_HETIT</name>
<dbReference type="EMBL" id="KI925456">
    <property type="protein sequence ID" value="ETW84557.1"/>
    <property type="molecule type" value="Genomic_DNA"/>
</dbReference>
<reference evidence="9 10" key="1">
    <citation type="journal article" date="2012" name="New Phytol.">
        <title>Insight into trade-off between wood decay and parasitism from the genome of a fungal forest pathogen.</title>
        <authorList>
            <person name="Olson A."/>
            <person name="Aerts A."/>
            <person name="Asiegbu F."/>
            <person name="Belbahri L."/>
            <person name="Bouzid O."/>
            <person name="Broberg A."/>
            <person name="Canback B."/>
            <person name="Coutinho P.M."/>
            <person name="Cullen D."/>
            <person name="Dalman K."/>
            <person name="Deflorio G."/>
            <person name="van Diepen L.T."/>
            <person name="Dunand C."/>
            <person name="Duplessis S."/>
            <person name="Durling M."/>
            <person name="Gonthier P."/>
            <person name="Grimwood J."/>
            <person name="Fossdal C.G."/>
            <person name="Hansson D."/>
            <person name="Henrissat B."/>
            <person name="Hietala A."/>
            <person name="Himmelstrand K."/>
            <person name="Hoffmeister D."/>
            <person name="Hogberg N."/>
            <person name="James T.Y."/>
            <person name="Karlsson M."/>
            <person name="Kohler A."/>
            <person name="Kues U."/>
            <person name="Lee Y.H."/>
            <person name="Lin Y.C."/>
            <person name="Lind M."/>
            <person name="Lindquist E."/>
            <person name="Lombard V."/>
            <person name="Lucas S."/>
            <person name="Lunden K."/>
            <person name="Morin E."/>
            <person name="Murat C."/>
            <person name="Park J."/>
            <person name="Raffaello T."/>
            <person name="Rouze P."/>
            <person name="Salamov A."/>
            <person name="Schmutz J."/>
            <person name="Solheim H."/>
            <person name="Stahlberg J."/>
            <person name="Velez H."/>
            <person name="de Vries R.P."/>
            <person name="Wiebenga A."/>
            <person name="Woodward S."/>
            <person name="Yakovlev I."/>
            <person name="Garbelotto M."/>
            <person name="Martin F."/>
            <person name="Grigoriev I.V."/>
            <person name="Stenlid J."/>
        </authorList>
    </citation>
    <scope>NUCLEOTIDE SEQUENCE [LARGE SCALE GENOMIC DNA]</scope>
    <source>
        <strain evidence="9 10">TC 32-1</strain>
    </source>
</reference>